<feature type="transmembrane region" description="Helical" evidence="3">
    <location>
        <begin position="63"/>
        <end position="82"/>
    </location>
</feature>
<dbReference type="EMBL" id="JASCIS010000038">
    <property type="protein sequence ID" value="MDI3422561.1"/>
    <property type="molecule type" value="Genomic_DNA"/>
</dbReference>
<feature type="compositionally biased region" description="Basic and acidic residues" evidence="2">
    <location>
        <begin position="372"/>
        <end position="385"/>
    </location>
</feature>
<comment type="similarity">
    <text evidence="1">Belongs to the LytR/CpsA/Psr (LCP) family.</text>
</comment>
<evidence type="ECO:0000259" key="4">
    <source>
        <dbReference type="Pfam" id="PF03816"/>
    </source>
</evidence>
<gene>
    <name evidence="5" type="ORF">QIT00_29130</name>
</gene>
<keyword evidence="3" id="KW-0812">Transmembrane</keyword>
<dbReference type="NCBIfam" id="TIGR00350">
    <property type="entry name" value="lytR_cpsA_psr"/>
    <property type="match status" value="1"/>
</dbReference>
<feature type="domain" description="Cell envelope-related transcriptional attenuator" evidence="4">
    <location>
        <begin position="135"/>
        <end position="287"/>
    </location>
</feature>
<protein>
    <submittedName>
        <fullName evidence="5">LCP family protein</fullName>
    </submittedName>
</protein>
<dbReference type="PANTHER" id="PTHR33392:SF6">
    <property type="entry name" value="POLYISOPRENYL-TEICHOIC ACID--PEPTIDOGLYCAN TEICHOIC ACID TRANSFERASE TAGU"/>
    <property type="match status" value="1"/>
</dbReference>
<keyword evidence="3" id="KW-0472">Membrane</keyword>
<feature type="region of interest" description="Disordered" evidence="2">
    <location>
        <begin position="1"/>
        <end position="55"/>
    </location>
</feature>
<sequence>MQDPHQDPHPAGPRYGQGLRAGPVIAVTGPLRQDEDEVLLRPPPRRARARPRRRRRRRPLRRALLFLLALLLATPLGTYAWAETRLNRDVDLGAYGHRPPPGKGTTYLIVGSDSRAGLTAEEQRDLHTGAVPGRRTDSMILLHTGASGTTMVSLPRDSWVTVPAHLRTSTGKRTKPAKSKLNASFSRGGPELLARTVEFNTGLRIDHYAEIGLAGFVKIVDAVGGVRMCLPRAVRDEKSGADLPKGCQRLDGAESLAFVRQRHQEAEGDLGRTLNQQKFLAALAKRAATADTVLDPTVLYPALGAGLDTLVVDRDMTLRQLASMVRAVQGVTDGRGRRINVPVAAVGVPTPQCSAVRWDEDGARELFGRLRHDLPVPEQIPRDSASDSGAGKGS</sequence>
<evidence type="ECO:0000256" key="2">
    <source>
        <dbReference type="SAM" id="MobiDB-lite"/>
    </source>
</evidence>
<feature type="region of interest" description="Disordered" evidence="2">
    <location>
        <begin position="372"/>
        <end position="394"/>
    </location>
</feature>
<dbReference type="InterPro" id="IPR050922">
    <property type="entry name" value="LytR/CpsA/Psr_CW_biosynth"/>
</dbReference>
<proteinExistence type="inferred from homology"/>
<evidence type="ECO:0000313" key="5">
    <source>
        <dbReference type="EMBL" id="MDI3422561.1"/>
    </source>
</evidence>
<dbReference type="Gene3D" id="3.40.630.190">
    <property type="entry name" value="LCP protein"/>
    <property type="match status" value="1"/>
</dbReference>
<evidence type="ECO:0000256" key="1">
    <source>
        <dbReference type="ARBA" id="ARBA00006068"/>
    </source>
</evidence>
<dbReference type="PANTHER" id="PTHR33392">
    <property type="entry name" value="POLYISOPRENYL-TEICHOIC ACID--PEPTIDOGLYCAN TEICHOIC ACID TRANSFERASE TAGU"/>
    <property type="match status" value="1"/>
</dbReference>
<keyword evidence="3" id="KW-1133">Transmembrane helix</keyword>
<dbReference type="Proteomes" id="UP001237105">
    <property type="component" value="Unassembled WGS sequence"/>
</dbReference>
<evidence type="ECO:0000256" key="3">
    <source>
        <dbReference type="SAM" id="Phobius"/>
    </source>
</evidence>
<evidence type="ECO:0000313" key="6">
    <source>
        <dbReference type="Proteomes" id="UP001237105"/>
    </source>
</evidence>
<comment type="caution">
    <text evidence="5">The sequence shown here is derived from an EMBL/GenBank/DDBJ whole genome shotgun (WGS) entry which is preliminary data.</text>
</comment>
<keyword evidence="6" id="KW-1185">Reference proteome</keyword>
<dbReference type="RefSeq" id="WP_282538413.1">
    <property type="nucleotide sequence ID" value="NZ_JASCIS010000038.1"/>
</dbReference>
<organism evidence="5 6">
    <name type="scientific">Streptomyces luteolus</name>
    <dbReference type="NCBI Taxonomy" id="3043615"/>
    <lineage>
        <taxon>Bacteria</taxon>
        <taxon>Bacillati</taxon>
        <taxon>Actinomycetota</taxon>
        <taxon>Actinomycetes</taxon>
        <taxon>Kitasatosporales</taxon>
        <taxon>Streptomycetaceae</taxon>
        <taxon>Streptomyces</taxon>
    </lineage>
</organism>
<dbReference type="InterPro" id="IPR004474">
    <property type="entry name" value="LytR_CpsA_psr"/>
</dbReference>
<reference evidence="5 6" key="1">
    <citation type="submission" date="2023-05" db="EMBL/GenBank/DDBJ databases">
        <title>Draft genome sequence of Streptomyces sp. B-S-A12 isolated from a cave soil in Thailand.</title>
        <authorList>
            <person name="Chamroensaksri N."/>
            <person name="Muangham S."/>
        </authorList>
    </citation>
    <scope>NUCLEOTIDE SEQUENCE [LARGE SCALE GENOMIC DNA]</scope>
    <source>
        <strain evidence="5 6">B-S-A12</strain>
    </source>
</reference>
<feature type="compositionally biased region" description="Basic residues" evidence="2">
    <location>
        <begin position="43"/>
        <end position="55"/>
    </location>
</feature>
<dbReference type="Pfam" id="PF03816">
    <property type="entry name" value="LytR_cpsA_psr"/>
    <property type="match status" value="1"/>
</dbReference>
<accession>A0ABT6T3X6</accession>
<name>A0ABT6T3X6_9ACTN</name>